<dbReference type="InterPro" id="IPR029016">
    <property type="entry name" value="GAF-like_dom_sf"/>
</dbReference>
<name>A0A4Z0MBN5_9BACT</name>
<dbReference type="SUPFAM" id="SSF55781">
    <property type="entry name" value="GAF domain-like"/>
    <property type="match status" value="1"/>
</dbReference>
<organism evidence="2 3">
    <name type="scientific">Hymenobacter wooponensis</name>
    <dbReference type="NCBI Taxonomy" id="1525360"/>
    <lineage>
        <taxon>Bacteria</taxon>
        <taxon>Pseudomonadati</taxon>
        <taxon>Bacteroidota</taxon>
        <taxon>Cytophagia</taxon>
        <taxon>Cytophagales</taxon>
        <taxon>Hymenobacteraceae</taxon>
        <taxon>Hymenobacter</taxon>
    </lineage>
</organism>
<dbReference type="Pfam" id="PF13185">
    <property type="entry name" value="GAF_2"/>
    <property type="match status" value="1"/>
</dbReference>
<comment type="caution">
    <text evidence="2">The sequence shown here is derived from an EMBL/GenBank/DDBJ whole genome shotgun (WGS) entry which is preliminary data.</text>
</comment>
<feature type="domain" description="GAF" evidence="1">
    <location>
        <begin position="36"/>
        <end position="162"/>
    </location>
</feature>
<dbReference type="Proteomes" id="UP000298284">
    <property type="component" value="Unassembled WGS sequence"/>
</dbReference>
<dbReference type="Gene3D" id="3.30.450.40">
    <property type="match status" value="1"/>
</dbReference>
<dbReference type="InterPro" id="IPR003018">
    <property type="entry name" value="GAF"/>
</dbReference>
<keyword evidence="3" id="KW-1185">Reference proteome</keyword>
<reference evidence="2 3" key="1">
    <citation type="submission" date="2019-04" db="EMBL/GenBank/DDBJ databases">
        <authorList>
            <person name="Feng G."/>
            <person name="Zhang J."/>
            <person name="Zhu H."/>
        </authorList>
    </citation>
    <scope>NUCLEOTIDE SEQUENCE [LARGE SCALE GENOMIC DNA]</scope>
    <source>
        <strain evidence="2 3">JCM 19491</strain>
    </source>
</reference>
<evidence type="ECO:0000259" key="1">
    <source>
        <dbReference type="Pfam" id="PF13185"/>
    </source>
</evidence>
<sequence length="236" mass="26349">MLSSSADSDELERLRTLQYYQILNSMQEPVFTRFVALCAQIFNTPVSLISLVEEEQVQYIATHGIEVTAKVPRPESICSMAVEQNKAILLTDLTGATPKQVRAEARAASLRNGLPFYAGSPLHMPDKRSIGALCIGDVQPRSFSNEEQEVLDRLAALVAQTIVVRHFCLVSTDLGIDQWERVQHRMVDEIEALSALVRYIITRAGTQIPVPTDVLQLITRRLMDLAVILGTYQVNR</sequence>
<dbReference type="RefSeq" id="WP_135533184.1">
    <property type="nucleotide sequence ID" value="NZ_SRKZ01000013.1"/>
</dbReference>
<evidence type="ECO:0000313" key="3">
    <source>
        <dbReference type="Proteomes" id="UP000298284"/>
    </source>
</evidence>
<evidence type="ECO:0000313" key="2">
    <source>
        <dbReference type="EMBL" id="TGD76790.1"/>
    </source>
</evidence>
<gene>
    <name evidence="2" type="ORF">EU557_25120</name>
</gene>
<dbReference type="PANTHER" id="PTHR43102">
    <property type="entry name" value="SLR1143 PROTEIN"/>
    <property type="match status" value="1"/>
</dbReference>
<protein>
    <submittedName>
        <fullName evidence="2">GAF domain-containing protein</fullName>
    </submittedName>
</protein>
<accession>A0A4Z0MBN5</accession>
<dbReference type="EMBL" id="SRKZ01000013">
    <property type="protein sequence ID" value="TGD76790.1"/>
    <property type="molecule type" value="Genomic_DNA"/>
</dbReference>
<proteinExistence type="predicted"/>
<dbReference type="PANTHER" id="PTHR43102:SF2">
    <property type="entry name" value="GAF DOMAIN-CONTAINING PROTEIN"/>
    <property type="match status" value="1"/>
</dbReference>
<dbReference type="OrthoDB" id="9811889at2"/>
<dbReference type="AlphaFoldDB" id="A0A4Z0MBN5"/>